<dbReference type="AlphaFoldDB" id="A0A1G9Z1A4"/>
<dbReference type="EMBL" id="LT629704">
    <property type="protein sequence ID" value="SDN15172.1"/>
    <property type="molecule type" value="Genomic_DNA"/>
</dbReference>
<evidence type="ECO:0000313" key="2">
    <source>
        <dbReference type="EMBL" id="KAF2410943.1"/>
    </source>
</evidence>
<evidence type="ECO:0000313" key="5">
    <source>
        <dbReference type="Proteomes" id="UP000748067"/>
    </source>
</evidence>
<sequence length="79" mass="8598">MKALLVLIFGVFCAAAMADEPLPVEQYSYAQHLDIAHVISTSDVADVCAVVPVRMTYEDSKGQRHILEYHVMGNGCSNG</sequence>
<evidence type="ECO:0000313" key="4">
    <source>
        <dbReference type="Proteomes" id="UP000182470"/>
    </source>
</evidence>
<name>A0A1G9Z1A4_9PSED</name>
<proteinExistence type="predicted"/>
<protein>
    <recommendedName>
        <fullName evidence="6">DUF2790 domain-containing protein</fullName>
    </recommendedName>
</protein>
<dbReference type="RefSeq" id="WP_083357643.1">
    <property type="nucleotide sequence ID" value="NZ_JXDI01000001.1"/>
</dbReference>
<reference evidence="2 5" key="1">
    <citation type="submission" date="2015-01" db="EMBL/GenBank/DDBJ databases">
        <title>Genome Sequence of Pseudomonas antarctica CMS 35.</title>
        <authorList>
            <person name="Voget S."/>
            <person name="Chow J."/>
            <person name="Daniel R."/>
            <person name="Streit W."/>
        </authorList>
    </citation>
    <scope>NUCLEOTIDE SEQUENCE [LARGE SCALE GENOMIC DNA]</scope>
    <source>
        <strain evidence="2 5">CMS 35</strain>
    </source>
</reference>
<keyword evidence="5" id="KW-1185">Reference proteome</keyword>
<evidence type="ECO:0008006" key="6">
    <source>
        <dbReference type="Google" id="ProtNLM"/>
    </source>
</evidence>
<dbReference type="Gene3D" id="2.30.140.50">
    <property type="entry name" value="Protein of unknown function DUF2790"/>
    <property type="match status" value="1"/>
</dbReference>
<dbReference type="Proteomes" id="UP000748067">
    <property type="component" value="Unassembled WGS sequence"/>
</dbReference>
<dbReference type="Pfam" id="PF10976">
    <property type="entry name" value="DUF2790"/>
    <property type="match status" value="1"/>
</dbReference>
<feature type="signal peptide" evidence="1">
    <location>
        <begin position="1"/>
        <end position="18"/>
    </location>
</feature>
<evidence type="ECO:0000256" key="1">
    <source>
        <dbReference type="SAM" id="SignalP"/>
    </source>
</evidence>
<dbReference type="Proteomes" id="UP000182470">
    <property type="component" value="Chromosome I"/>
</dbReference>
<keyword evidence="1" id="KW-0732">Signal</keyword>
<feature type="chain" id="PRO_5009246544" description="DUF2790 domain-containing protein" evidence="1">
    <location>
        <begin position="19"/>
        <end position="79"/>
    </location>
</feature>
<dbReference type="OrthoDB" id="6903763at2"/>
<evidence type="ECO:0000313" key="3">
    <source>
        <dbReference type="EMBL" id="SDN15172.1"/>
    </source>
</evidence>
<dbReference type="InterPro" id="IPR021245">
    <property type="entry name" value="DUF2790"/>
</dbReference>
<accession>A0A1G9Z1A4</accession>
<reference evidence="3 4" key="2">
    <citation type="submission" date="2016-10" db="EMBL/GenBank/DDBJ databases">
        <authorList>
            <person name="de Groot N.N."/>
        </authorList>
    </citation>
    <scope>NUCLEOTIDE SEQUENCE [LARGE SCALE GENOMIC DNA]</scope>
    <source>
        <strain evidence="3 4">BS2772</strain>
    </source>
</reference>
<gene>
    <name evidence="2" type="ORF">PSAN_33770</name>
    <name evidence="3" type="ORF">SAMN04490179_2801</name>
</gene>
<dbReference type="EMBL" id="JXDI01000001">
    <property type="protein sequence ID" value="KAF2410943.1"/>
    <property type="molecule type" value="Genomic_DNA"/>
</dbReference>
<organism evidence="3 4">
    <name type="scientific">Pseudomonas antarctica</name>
    <dbReference type="NCBI Taxonomy" id="219572"/>
    <lineage>
        <taxon>Bacteria</taxon>
        <taxon>Pseudomonadati</taxon>
        <taxon>Pseudomonadota</taxon>
        <taxon>Gammaproteobacteria</taxon>
        <taxon>Pseudomonadales</taxon>
        <taxon>Pseudomonadaceae</taxon>
        <taxon>Pseudomonas</taxon>
    </lineage>
</organism>